<sequence length="192" mass="20504">MPSTSARQRNKRALATTGAATKISQSSYSSSKAGQQPSRLRSLLSLLLLTTILLIGLQTWRLFRGTGSLDALKQWTKAKYETTSSIAFKAADQGFTGFNKLKSASGKGENTVGSATAPVSGKTTGSEDGDEKGSLLDVQYDDDGDFDQATIQRMLDILYRPGAAEKLMKGVTLDKIEADAADDAELQDESAQ</sequence>
<protein>
    <submittedName>
        <fullName evidence="1">Uncharacterized protein</fullName>
    </submittedName>
</protein>
<reference evidence="1 2" key="1">
    <citation type="journal article" date="2018" name="Mol. Biol. Evol.">
        <title>Broad Genomic Sampling Reveals a Smut Pathogenic Ancestry of the Fungal Clade Ustilaginomycotina.</title>
        <authorList>
            <person name="Kijpornyongpan T."/>
            <person name="Mondo S.J."/>
            <person name="Barry K."/>
            <person name="Sandor L."/>
            <person name="Lee J."/>
            <person name="Lipzen A."/>
            <person name="Pangilinan J."/>
            <person name="LaButti K."/>
            <person name="Hainaut M."/>
            <person name="Henrissat B."/>
            <person name="Grigoriev I.V."/>
            <person name="Spatafora J.W."/>
            <person name="Aime M.C."/>
        </authorList>
    </citation>
    <scope>NUCLEOTIDE SEQUENCE [LARGE SCALE GENOMIC DNA]</scope>
    <source>
        <strain evidence="1 2">SA 807</strain>
    </source>
</reference>
<accession>A0ACD0NUU8</accession>
<keyword evidence="2" id="KW-1185">Reference proteome</keyword>
<evidence type="ECO:0000313" key="1">
    <source>
        <dbReference type="EMBL" id="PWN49579.1"/>
    </source>
</evidence>
<proteinExistence type="predicted"/>
<dbReference type="Proteomes" id="UP000245626">
    <property type="component" value="Unassembled WGS sequence"/>
</dbReference>
<dbReference type="EMBL" id="KZ820031">
    <property type="protein sequence ID" value="PWN49579.1"/>
    <property type="molecule type" value="Genomic_DNA"/>
</dbReference>
<name>A0ACD0NUU8_9BASI</name>
<evidence type="ECO:0000313" key="2">
    <source>
        <dbReference type="Proteomes" id="UP000245626"/>
    </source>
</evidence>
<organism evidence="1 2">
    <name type="scientific">Violaceomyces palustris</name>
    <dbReference type="NCBI Taxonomy" id="1673888"/>
    <lineage>
        <taxon>Eukaryota</taxon>
        <taxon>Fungi</taxon>
        <taxon>Dikarya</taxon>
        <taxon>Basidiomycota</taxon>
        <taxon>Ustilaginomycotina</taxon>
        <taxon>Ustilaginomycetes</taxon>
        <taxon>Violaceomycetales</taxon>
        <taxon>Violaceomycetaceae</taxon>
        <taxon>Violaceomyces</taxon>
    </lineage>
</organism>
<gene>
    <name evidence="1" type="ORF">IE53DRAFT_136710</name>
</gene>